<sequence length="276" mass="33017">MEKFYNEGLKKLEAEISEIEIEVDISIEKIETIIQLIINCVSDLKEFILNRGFKNESEEIRFFKYLKPTILSKLIYYNTIYKIETQKPHGTKTTKKYLINKLRELKSFFNNNLEFYKYYRTNSTYLDDKLFVRGNHDFKLNLNTYYFESDHRFTTTYDYKLAKIMANDLLQVYIETKLESLNKTQLALESVKGLKWTGSKVALTELIYALHTQHVINNGNIDIKLLARYCERLLDIDLGDYYHTFLEIKRRKINRTKFIDKLREGLNKKIEEQDDN</sequence>
<accession>A0ABT4UH27</accession>
<dbReference type="Pfam" id="PF09357">
    <property type="entry name" value="RteC"/>
    <property type="match status" value="1"/>
</dbReference>
<keyword evidence="1" id="KW-0175">Coiled coil</keyword>
<evidence type="ECO:0000313" key="3">
    <source>
        <dbReference type="Proteomes" id="UP001210231"/>
    </source>
</evidence>
<dbReference type="EMBL" id="JAQGEF010000002">
    <property type="protein sequence ID" value="MDA3613498.1"/>
    <property type="molecule type" value="Genomic_DNA"/>
</dbReference>
<keyword evidence="3" id="KW-1185">Reference proteome</keyword>
<evidence type="ECO:0000313" key="2">
    <source>
        <dbReference type="EMBL" id="MDA3613498.1"/>
    </source>
</evidence>
<dbReference type="InterPro" id="IPR018534">
    <property type="entry name" value="Tet_reg_excision_RteC"/>
</dbReference>
<protein>
    <submittedName>
        <fullName evidence="2">RteC domain-containing protein</fullName>
    </submittedName>
</protein>
<feature type="coiled-coil region" evidence="1">
    <location>
        <begin position="2"/>
        <end position="29"/>
    </location>
</feature>
<organism evidence="2 3">
    <name type="scientific">Polluticaenibacter yanchengensis</name>
    <dbReference type="NCBI Taxonomy" id="3014562"/>
    <lineage>
        <taxon>Bacteria</taxon>
        <taxon>Pseudomonadati</taxon>
        <taxon>Bacteroidota</taxon>
        <taxon>Chitinophagia</taxon>
        <taxon>Chitinophagales</taxon>
        <taxon>Chitinophagaceae</taxon>
        <taxon>Polluticaenibacter</taxon>
    </lineage>
</organism>
<comment type="caution">
    <text evidence="2">The sequence shown here is derived from an EMBL/GenBank/DDBJ whole genome shotgun (WGS) entry which is preliminary data.</text>
</comment>
<dbReference type="RefSeq" id="WP_407029829.1">
    <property type="nucleotide sequence ID" value="NZ_JAQGEF010000002.1"/>
</dbReference>
<gene>
    <name evidence="2" type="ORF">O3P16_01650</name>
</gene>
<dbReference type="Proteomes" id="UP001210231">
    <property type="component" value="Unassembled WGS sequence"/>
</dbReference>
<evidence type="ECO:0000256" key="1">
    <source>
        <dbReference type="SAM" id="Coils"/>
    </source>
</evidence>
<proteinExistence type="predicted"/>
<name>A0ABT4UH27_9BACT</name>
<reference evidence="2 3" key="1">
    <citation type="submission" date="2022-12" db="EMBL/GenBank/DDBJ databases">
        <title>Chitinophagaceae gen. sp. nov., a new member of the family Chitinophagaceae, isolated from soil in a chemical factory.</title>
        <authorList>
            <person name="Ke Z."/>
        </authorList>
    </citation>
    <scope>NUCLEOTIDE SEQUENCE [LARGE SCALE GENOMIC DNA]</scope>
    <source>
        <strain evidence="2 3">LY-5</strain>
    </source>
</reference>